<dbReference type="Proteomes" id="UP000017127">
    <property type="component" value="Unassembled WGS sequence"/>
</dbReference>
<evidence type="ECO:0000313" key="1">
    <source>
        <dbReference type="EMBL" id="ERT07074.1"/>
    </source>
</evidence>
<evidence type="ECO:0000313" key="2">
    <source>
        <dbReference type="Proteomes" id="UP000017127"/>
    </source>
</evidence>
<dbReference type="AlphaFoldDB" id="U7QGH6"/>
<reference evidence="1 2" key="1">
    <citation type="journal article" date="2013" name="Front. Microbiol.">
        <title>Comparative genomic analyses of the cyanobacterium, Lyngbya aestuarii BL J, a powerful hydrogen producer.</title>
        <authorList>
            <person name="Kothari A."/>
            <person name="Vaughn M."/>
            <person name="Garcia-Pichel F."/>
        </authorList>
    </citation>
    <scope>NUCLEOTIDE SEQUENCE [LARGE SCALE GENOMIC DNA]</scope>
    <source>
        <strain evidence="1 2">BL J</strain>
    </source>
</reference>
<comment type="caution">
    <text evidence="1">The sequence shown here is derived from an EMBL/GenBank/DDBJ whole genome shotgun (WGS) entry which is preliminary data.</text>
</comment>
<organism evidence="1 2">
    <name type="scientific">Lyngbya aestuarii BL J</name>
    <dbReference type="NCBI Taxonomy" id="1348334"/>
    <lineage>
        <taxon>Bacteria</taxon>
        <taxon>Bacillati</taxon>
        <taxon>Cyanobacteriota</taxon>
        <taxon>Cyanophyceae</taxon>
        <taxon>Oscillatoriophycideae</taxon>
        <taxon>Oscillatoriales</taxon>
        <taxon>Microcoleaceae</taxon>
        <taxon>Lyngbya</taxon>
    </lineage>
</organism>
<gene>
    <name evidence="1" type="ORF">M595_2936</name>
</gene>
<sequence length="61" mass="6782">MGERVSNGQKTEVADLIDEGIDQSLNLLMGKSSFFLCSSAFYCTMVVLIDDQITDDFRAEI</sequence>
<proteinExistence type="predicted"/>
<dbReference type="EMBL" id="AUZM01000026">
    <property type="protein sequence ID" value="ERT07074.1"/>
    <property type="molecule type" value="Genomic_DNA"/>
</dbReference>
<keyword evidence="2" id="KW-1185">Reference proteome</keyword>
<protein>
    <submittedName>
        <fullName evidence="1">Uncharacterized protein</fullName>
    </submittedName>
</protein>
<name>U7QGH6_9CYAN</name>
<accession>U7QGH6</accession>